<keyword evidence="1" id="KW-0812">Transmembrane</keyword>
<organism evidence="2 3">
    <name type="scientific">Mollisia scopiformis</name>
    <name type="common">Conifer needle endophyte fungus</name>
    <name type="synonym">Phialocephala scopiformis</name>
    <dbReference type="NCBI Taxonomy" id="149040"/>
    <lineage>
        <taxon>Eukaryota</taxon>
        <taxon>Fungi</taxon>
        <taxon>Dikarya</taxon>
        <taxon>Ascomycota</taxon>
        <taxon>Pezizomycotina</taxon>
        <taxon>Leotiomycetes</taxon>
        <taxon>Helotiales</taxon>
        <taxon>Mollisiaceae</taxon>
        <taxon>Mollisia</taxon>
    </lineage>
</organism>
<sequence length="94" mass="10437">MSRLCTNPSLFLILLSGTTSLRRIIISAILIIRSLLAMFLGIRCDVDESGTMCDFCAFCAVRAVCTLCARSIVFNFFAHVDLFVSFLLDFQISS</sequence>
<feature type="transmembrane region" description="Helical" evidence="1">
    <location>
        <begin position="20"/>
        <end position="42"/>
    </location>
</feature>
<dbReference type="Proteomes" id="UP000070700">
    <property type="component" value="Unassembled WGS sequence"/>
</dbReference>
<keyword evidence="3" id="KW-1185">Reference proteome</keyword>
<accession>A0A194XPW7</accession>
<dbReference type="RefSeq" id="XP_018076454.1">
    <property type="nucleotide sequence ID" value="XM_018207213.1"/>
</dbReference>
<keyword evidence="1" id="KW-0472">Membrane</keyword>
<reference evidence="2 3" key="1">
    <citation type="submission" date="2015-10" db="EMBL/GenBank/DDBJ databases">
        <title>Full genome of DAOMC 229536 Phialocephala scopiformis, a fungal endophyte of spruce producing the potent anti-insectan compound rugulosin.</title>
        <authorList>
            <consortium name="DOE Joint Genome Institute"/>
            <person name="Walker A.K."/>
            <person name="Frasz S.L."/>
            <person name="Seifert K.A."/>
            <person name="Miller J.D."/>
            <person name="Mondo S.J."/>
            <person name="Labutti K."/>
            <person name="Lipzen A."/>
            <person name="Dockter R."/>
            <person name="Kennedy M."/>
            <person name="Grigoriev I.V."/>
            <person name="Spatafora J.W."/>
        </authorList>
    </citation>
    <scope>NUCLEOTIDE SEQUENCE [LARGE SCALE GENOMIC DNA]</scope>
    <source>
        <strain evidence="2 3">CBS 120377</strain>
    </source>
</reference>
<evidence type="ECO:0000256" key="1">
    <source>
        <dbReference type="SAM" id="Phobius"/>
    </source>
</evidence>
<dbReference type="KEGG" id="psco:LY89DRAFT_394094"/>
<dbReference type="EMBL" id="KQ947407">
    <property type="protein sequence ID" value="KUJ22099.1"/>
    <property type="molecule type" value="Genomic_DNA"/>
</dbReference>
<evidence type="ECO:0000313" key="3">
    <source>
        <dbReference type="Proteomes" id="UP000070700"/>
    </source>
</evidence>
<dbReference type="AlphaFoldDB" id="A0A194XPW7"/>
<gene>
    <name evidence="2" type="ORF">LY89DRAFT_394094</name>
</gene>
<proteinExistence type="predicted"/>
<dbReference type="GeneID" id="28816939"/>
<keyword evidence="1" id="KW-1133">Transmembrane helix</keyword>
<dbReference type="InParanoid" id="A0A194XPW7"/>
<protein>
    <submittedName>
        <fullName evidence="2">Uncharacterized protein</fullName>
    </submittedName>
</protein>
<name>A0A194XPW7_MOLSC</name>
<evidence type="ECO:0000313" key="2">
    <source>
        <dbReference type="EMBL" id="KUJ22099.1"/>
    </source>
</evidence>